<name>A0A378KU94_9GAMM</name>
<evidence type="ECO:0000313" key="2">
    <source>
        <dbReference type="EMBL" id="KTD42478.1"/>
    </source>
</evidence>
<keyword evidence="4" id="KW-1185">Reference proteome</keyword>
<dbReference type="InterPro" id="IPR044922">
    <property type="entry name" value="DUF2063_N_sf"/>
</dbReference>
<sequence>MTELLNLQSQFQKFLLTGHPDIKHSIEQTERVLMDTRLGIYRDAYKLRLIESLTTSYPALHAYLGTEEFNKLCSSYIDAHPSTYRSIRWYGDALADYVQHYYDKPYAYLAELADFEWKMTLAFDAADDQVLMIQDMGNVPAESWAGLQFMLHPSVQRLNYFWNAIPVWHTLINDQDLPEWNKSANAVSWVVWRTQDYLIQYYSLSEEEAWALDAVRQGLSFGELCEGLCQWIAVDEVGMRAASFLKSWIQNGILSRLLISD</sequence>
<dbReference type="EMBL" id="UGOW01000001">
    <property type="protein sequence ID" value="STY17067.1"/>
    <property type="molecule type" value="Genomic_DNA"/>
</dbReference>
<dbReference type="EMBL" id="LNYR01000049">
    <property type="protein sequence ID" value="KTD42478.1"/>
    <property type="molecule type" value="Genomic_DNA"/>
</dbReference>
<accession>A0A378KU94</accession>
<evidence type="ECO:0000313" key="5">
    <source>
        <dbReference type="Proteomes" id="UP000254230"/>
    </source>
</evidence>
<proteinExistence type="predicted"/>
<dbReference type="InterPro" id="IPR018640">
    <property type="entry name" value="DUF2063"/>
</dbReference>
<reference evidence="3 5" key="2">
    <citation type="submission" date="2018-06" db="EMBL/GenBank/DDBJ databases">
        <authorList>
            <consortium name="Pathogen Informatics"/>
            <person name="Doyle S."/>
        </authorList>
    </citation>
    <scope>NUCLEOTIDE SEQUENCE [LARGE SCALE GENOMIC DNA]</scope>
    <source>
        <strain evidence="3 5">NCTC12376</strain>
    </source>
</reference>
<dbReference type="Proteomes" id="UP000254230">
    <property type="component" value="Unassembled WGS sequence"/>
</dbReference>
<evidence type="ECO:0000313" key="3">
    <source>
        <dbReference type="EMBL" id="STY17067.1"/>
    </source>
</evidence>
<reference evidence="2 4" key="1">
    <citation type="submission" date="2015-11" db="EMBL/GenBank/DDBJ databases">
        <title>Genomic analysis of 38 Legionella species identifies large and diverse effector repertoires.</title>
        <authorList>
            <person name="Burstein D."/>
            <person name="Amaro F."/>
            <person name="Zusman T."/>
            <person name="Lifshitz Z."/>
            <person name="Cohen O."/>
            <person name="Gilbert J.A."/>
            <person name="Pupko T."/>
            <person name="Shuman H.A."/>
            <person name="Segal G."/>
        </authorList>
    </citation>
    <scope>NUCLEOTIDE SEQUENCE [LARGE SCALE GENOMIC DNA]</scope>
    <source>
        <strain evidence="2 4">ATCC 49507</strain>
    </source>
</reference>
<evidence type="ECO:0000313" key="4">
    <source>
        <dbReference type="Proteomes" id="UP000054639"/>
    </source>
</evidence>
<dbReference type="OrthoDB" id="343356at2"/>
<feature type="domain" description="Putative DNA-binding" evidence="1">
    <location>
        <begin position="7"/>
        <end position="98"/>
    </location>
</feature>
<dbReference type="RefSeq" id="WP_058475567.1">
    <property type="nucleotide sequence ID" value="NZ_CAAAIL010000012.1"/>
</dbReference>
<gene>
    <name evidence="2" type="ORF">Lqua_3456</name>
    <name evidence="3" type="ORF">NCTC12376_00861</name>
</gene>
<dbReference type="AlphaFoldDB" id="A0A378KU94"/>
<protein>
    <submittedName>
        <fullName evidence="3">Uncharacterized protein conserved in bacteria</fullName>
    </submittedName>
</protein>
<dbReference type="Proteomes" id="UP000054639">
    <property type="component" value="Unassembled WGS sequence"/>
</dbReference>
<dbReference type="STRING" id="45072.Lqua_3456"/>
<dbReference type="Pfam" id="PF09836">
    <property type="entry name" value="DUF2063"/>
    <property type="match status" value="1"/>
</dbReference>
<dbReference type="Gene3D" id="1.10.150.690">
    <property type="entry name" value="DUF2063"/>
    <property type="match status" value="1"/>
</dbReference>
<organism evidence="3 5">
    <name type="scientific">Legionella quateirensis</name>
    <dbReference type="NCBI Taxonomy" id="45072"/>
    <lineage>
        <taxon>Bacteria</taxon>
        <taxon>Pseudomonadati</taxon>
        <taxon>Pseudomonadota</taxon>
        <taxon>Gammaproteobacteria</taxon>
        <taxon>Legionellales</taxon>
        <taxon>Legionellaceae</taxon>
        <taxon>Legionella</taxon>
    </lineage>
</organism>
<evidence type="ECO:0000259" key="1">
    <source>
        <dbReference type="Pfam" id="PF09836"/>
    </source>
</evidence>